<name>A0ABV0VMJ2_9TELE</name>
<organism evidence="1 2">
    <name type="scientific">Ilyodon furcidens</name>
    <name type="common">goldbreast splitfin</name>
    <dbReference type="NCBI Taxonomy" id="33524"/>
    <lineage>
        <taxon>Eukaryota</taxon>
        <taxon>Metazoa</taxon>
        <taxon>Chordata</taxon>
        <taxon>Craniata</taxon>
        <taxon>Vertebrata</taxon>
        <taxon>Euteleostomi</taxon>
        <taxon>Actinopterygii</taxon>
        <taxon>Neopterygii</taxon>
        <taxon>Teleostei</taxon>
        <taxon>Neoteleostei</taxon>
        <taxon>Acanthomorphata</taxon>
        <taxon>Ovalentaria</taxon>
        <taxon>Atherinomorphae</taxon>
        <taxon>Cyprinodontiformes</taxon>
        <taxon>Goodeidae</taxon>
        <taxon>Ilyodon</taxon>
    </lineage>
</organism>
<sequence length="147" mass="16482">MPHVDRTLELNPQLSHCKMPTLPTEPQSLVKCKVLHLGSKHKHSSCVHVLKVTAFRTERPVTEMDASIVITLDYNNGSLHFDIMKSSSSMSKGDPESQMFRTQIGLLNRILSYQCLCLSYQLIGFSVLRNTTHESADGRILYCSSSS</sequence>
<evidence type="ECO:0000313" key="2">
    <source>
        <dbReference type="Proteomes" id="UP001482620"/>
    </source>
</evidence>
<reference evidence="1 2" key="1">
    <citation type="submission" date="2021-06" db="EMBL/GenBank/DDBJ databases">
        <authorList>
            <person name="Palmer J.M."/>
        </authorList>
    </citation>
    <scope>NUCLEOTIDE SEQUENCE [LARGE SCALE GENOMIC DNA]</scope>
    <source>
        <strain evidence="2">if_2019</strain>
        <tissue evidence="1">Muscle</tissue>
    </source>
</reference>
<proteinExistence type="predicted"/>
<dbReference type="Proteomes" id="UP001482620">
    <property type="component" value="Unassembled WGS sequence"/>
</dbReference>
<protein>
    <submittedName>
        <fullName evidence="1">Uncharacterized protein</fullName>
    </submittedName>
</protein>
<dbReference type="EMBL" id="JAHRIQ010111276">
    <property type="protein sequence ID" value="MEQ2257548.1"/>
    <property type="molecule type" value="Genomic_DNA"/>
</dbReference>
<comment type="caution">
    <text evidence="1">The sequence shown here is derived from an EMBL/GenBank/DDBJ whole genome shotgun (WGS) entry which is preliminary data.</text>
</comment>
<evidence type="ECO:0000313" key="1">
    <source>
        <dbReference type="EMBL" id="MEQ2257548.1"/>
    </source>
</evidence>
<gene>
    <name evidence="1" type="ORF">ILYODFUR_035832</name>
</gene>
<accession>A0ABV0VMJ2</accession>
<keyword evidence="2" id="KW-1185">Reference proteome</keyword>